<evidence type="ECO:0000256" key="1">
    <source>
        <dbReference type="RuleBase" id="RU367065"/>
    </source>
</evidence>
<dbReference type="GO" id="GO:0045943">
    <property type="term" value="P:positive regulation of transcription by RNA polymerase I"/>
    <property type="evidence" value="ECO:0007669"/>
    <property type="project" value="TreeGrafter"/>
</dbReference>
<dbReference type="GO" id="GO:0030686">
    <property type="term" value="C:90S preribosome"/>
    <property type="evidence" value="ECO:0007669"/>
    <property type="project" value="TreeGrafter"/>
</dbReference>
<evidence type="ECO:0000313" key="2">
    <source>
        <dbReference type="Proteomes" id="UP000887564"/>
    </source>
</evidence>
<comment type="similarity">
    <text evidence="1">Belongs to the HEATR1/UTP10 family.</text>
</comment>
<keyword evidence="2" id="KW-1185">Reference proteome</keyword>
<dbReference type="GO" id="GO:0034455">
    <property type="term" value="C:t-UTP complex"/>
    <property type="evidence" value="ECO:0007669"/>
    <property type="project" value="TreeGrafter"/>
</dbReference>
<proteinExistence type="inferred from homology"/>
<reference evidence="3" key="1">
    <citation type="submission" date="2022-11" db="UniProtKB">
        <authorList>
            <consortium name="WormBaseParasite"/>
        </authorList>
    </citation>
    <scope>IDENTIFICATION</scope>
</reference>
<dbReference type="WBParaSite" id="PEQ_0001024701-mRNA-1">
    <property type="protein sequence ID" value="PEQ_0001024701-mRNA-1"/>
    <property type="gene ID" value="PEQ_0001024701"/>
</dbReference>
<dbReference type="Proteomes" id="UP000887564">
    <property type="component" value="Unplaced"/>
</dbReference>
<comment type="subcellular location">
    <subcellularLocation>
        <location evidence="1">Nucleus</location>
        <location evidence="1">Nucleolus</location>
    </subcellularLocation>
</comment>
<comment type="function">
    <text evidence="1">Involved in nucleolar processing of pre-18S ribosomal RNA.</text>
</comment>
<organism evidence="2 3">
    <name type="scientific">Parascaris equorum</name>
    <name type="common">Equine roundworm</name>
    <dbReference type="NCBI Taxonomy" id="6256"/>
    <lineage>
        <taxon>Eukaryota</taxon>
        <taxon>Metazoa</taxon>
        <taxon>Ecdysozoa</taxon>
        <taxon>Nematoda</taxon>
        <taxon>Chromadorea</taxon>
        <taxon>Rhabditida</taxon>
        <taxon>Spirurina</taxon>
        <taxon>Ascaridomorpha</taxon>
        <taxon>Ascaridoidea</taxon>
        <taxon>Ascarididae</taxon>
        <taxon>Parascaris</taxon>
    </lineage>
</organism>
<accession>A0A914RVI7</accession>
<dbReference type="PANTHER" id="PTHR13457:SF1">
    <property type="entry name" value="HEAT REPEAT-CONTAINING PROTEIN 1"/>
    <property type="match status" value="1"/>
</dbReference>
<evidence type="ECO:0000313" key="3">
    <source>
        <dbReference type="WBParaSite" id="PEQ_0001024701-mRNA-1"/>
    </source>
</evidence>
<dbReference type="InterPro" id="IPR040191">
    <property type="entry name" value="UTP10"/>
</dbReference>
<name>A0A914RVI7_PAREQ</name>
<dbReference type="GO" id="GO:0000462">
    <property type="term" value="P:maturation of SSU-rRNA from tricistronic rRNA transcript (SSU-rRNA, 5.8S rRNA, LSU-rRNA)"/>
    <property type="evidence" value="ECO:0007669"/>
    <property type="project" value="TreeGrafter"/>
</dbReference>
<dbReference type="PANTHER" id="PTHR13457">
    <property type="entry name" value="BAP28"/>
    <property type="match status" value="1"/>
</dbReference>
<keyword evidence="1" id="KW-0687">Ribonucleoprotein</keyword>
<dbReference type="GO" id="GO:0032040">
    <property type="term" value="C:small-subunit processome"/>
    <property type="evidence" value="ECO:0007669"/>
    <property type="project" value="TreeGrafter"/>
</dbReference>
<dbReference type="AlphaFoldDB" id="A0A914RVI7"/>
<sequence>MFLPFHSTNIFGRLISLLHLKGIEYDWVRPYAKTESPIRLQTIVSKCFSANHSLLSSLHHHVDYLLKVHYTIFLHQ</sequence>
<keyword evidence="1" id="KW-0698">rRNA processing</keyword>
<keyword evidence="1" id="KW-0539">Nucleus</keyword>
<protein>
    <recommendedName>
        <fullName evidence="1">HEAT repeat-containing protein 1</fullName>
    </recommendedName>
</protein>
<dbReference type="GO" id="GO:0030515">
    <property type="term" value="F:snoRNA binding"/>
    <property type="evidence" value="ECO:0007669"/>
    <property type="project" value="TreeGrafter"/>
</dbReference>
<keyword evidence="1" id="KW-0690">Ribosome biogenesis</keyword>